<comment type="caution">
    <text evidence="1">The sequence shown here is derived from an EMBL/GenBank/DDBJ whole genome shotgun (WGS) entry which is preliminary data.</text>
</comment>
<organism evidence="1 2">
    <name type="scientific">Streptomyces flavalbus</name>
    <dbReference type="NCBI Taxonomy" id="2665155"/>
    <lineage>
        <taxon>Bacteria</taxon>
        <taxon>Bacillati</taxon>
        <taxon>Actinomycetota</taxon>
        <taxon>Actinomycetes</taxon>
        <taxon>Kitasatosporales</taxon>
        <taxon>Streptomycetaceae</taxon>
        <taxon>Streptomyces</taxon>
    </lineage>
</organism>
<reference evidence="2" key="1">
    <citation type="journal article" date="2019" name="Int. J. Syst. Evol. Microbiol.">
        <title>The Global Catalogue of Microorganisms (GCM) 10K type strain sequencing project: providing services to taxonomists for standard genome sequencing and annotation.</title>
        <authorList>
            <consortium name="The Broad Institute Genomics Platform"/>
            <consortium name="The Broad Institute Genome Sequencing Center for Infectious Disease"/>
            <person name="Wu L."/>
            <person name="Ma J."/>
        </authorList>
    </citation>
    <scope>NUCLEOTIDE SEQUENCE [LARGE SCALE GENOMIC DNA]</scope>
    <source>
        <strain evidence="2">CGMCC 4.7400</strain>
    </source>
</reference>
<evidence type="ECO:0000313" key="2">
    <source>
        <dbReference type="Proteomes" id="UP001597023"/>
    </source>
</evidence>
<keyword evidence="2" id="KW-1185">Reference proteome</keyword>
<evidence type="ECO:0000313" key="1">
    <source>
        <dbReference type="EMBL" id="MFD0318912.1"/>
    </source>
</evidence>
<evidence type="ECO:0008006" key="3">
    <source>
        <dbReference type="Google" id="ProtNLM"/>
    </source>
</evidence>
<proteinExistence type="predicted"/>
<name>A0ABW2WK37_9ACTN</name>
<dbReference type="Proteomes" id="UP001597023">
    <property type="component" value="Unassembled WGS sequence"/>
</dbReference>
<gene>
    <name evidence="1" type="ORF">ACFQZ6_32795</name>
</gene>
<dbReference type="RefSeq" id="WP_381616695.1">
    <property type="nucleotide sequence ID" value="NZ_JBHTEB010000001.1"/>
</dbReference>
<sequence>MAGAVCERLGDPDGTVRHFATALAELDADSDDRPDVEFRLGVALHSRFPAGGPPGDVDEAIRLFRGVLTVADPGGWPRLMAATHLARCLADRFTAAGARPT</sequence>
<protein>
    <recommendedName>
        <fullName evidence="3">Tetratricopeptide repeat protein</fullName>
    </recommendedName>
</protein>
<dbReference type="EMBL" id="JBHTEB010000001">
    <property type="protein sequence ID" value="MFD0318912.1"/>
    <property type="molecule type" value="Genomic_DNA"/>
</dbReference>
<accession>A0ABW2WK37</accession>